<sequence length="217" mass="24730">MQGNEPFRGEAVLWRSVPDDAVSYCFAANVIEANDRHVALYQPHGAPIRLRTGARGGPRGSILRGGWDGGHQELPWNGGPSVRVHPRGRHYAVIRQWDSSAQRFDGWYVNLELAWQRSVAGFDSRDLVLDIVAERDLSTWRWKDEDHLAWSVEQRILSSAQAQWIRNAGWQAVADLDARTPIFTDDEWDQWVPDGSWPFPFFGADWASKPAVQEWTP</sequence>
<feature type="domain" description="DUF402" evidence="1">
    <location>
        <begin position="64"/>
        <end position="178"/>
    </location>
</feature>
<proteinExistence type="predicted"/>
<dbReference type="Proteomes" id="UP000221369">
    <property type="component" value="Unassembled WGS sequence"/>
</dbReference>
<evidence type="ECO:0000259" key="1">
    <source>
        <dbReference type="Pfam" id="PF04167"/>
    </source>
</evidence>
<reference evidence="2 3" key="1">
    <citation type="submission" date="2017-10" db="EMBL/GenBank/DDBJ databases">
        <title>Sequencing the genomes of 1000 actinobacteria strains.</title>
        <authorList>
            <person name="Klenk H.-P."/>
        </authorList>
    </citation>
    <scope>NUCLEOTIDE SEQUENCE [LARGE SCALE GENOMIC DNA]</scope>
    <source>
        <strain evidence="2 3">DSM 21798</strain>
    </source>
</reference>
<dbReference type="Pfam" id="PF04167">
    <property type="entry name" value="DUF402"/>
    <property type="match status" value="1"/>
</dbReference>
<gene>
    <name evidence="2" type="ORF">ATJ78_0585</name>
</gene>
<accession>A0A2A9DUL5</accession>
<protein>
    <submittedName>
        <fullName evidence="2">Uncharacterized protein DUF402</fullName>
    </submittedName>
</protein>
<dbReference type="SUPFAM" id="SSF159234">
    <property type="entry name" value="FomD-like"/>
    <property type="match status" value="1"/>
</dbReference>
<evidence type="ECO:0000313" key="2">
    <source>
        <dbReference type="EMBL" id="PFG29672.1"/>
    </source>
</evidence>
<dbReference type="Gene3D" id="2.40.380.10">
    <property type="entry name" value="FomD-like"/>
    <property type="match status" value="1"/>
</dbReference>
<dbReference type="InterPro" id="IPR035930">
    <property type="entry name" value="FomD-like_sf"/>
</dbReference>
<evidence type="ECO:0000313" key="3">
    <source>
        <dbReference type="Proteomes" id="UP000221369"/>
    </source>
</evidence>
<keyword evidence="3" id="KW-1185">Reference proteome</keyword>
<name>A0A2A9DUL5_9MICO</name>
<comment type="caution">
    <text evidence="2">The sequence shown here is derived from an EMBL/GenBank/DDBJ whole genome shotgun (WGS) entry which is preliminary data.</text>
</comment>
<dbReference type="AlphaFoldDB" id="A0A2A9DUL5"/>
<dbReference type="RefSeq" id="WP_098406222.1">
    <property type="nucleotide sequence ID" value="NZ_PDJE01000001.1"/>
</dbReference>
<dbReference type="EMBL" id="PDJE01000001">
    <property type="protein sequence ID" value="PFG29672.1"/>
    <property type="molecule type" value="Genomic_DNA"/>
</dbReference>
<dbReference type="InterPro" id="IPR007295">
    <property type="entry name" value="DUF402"/>
</dbReference>
<organism evidence="2 3">
    <name type="scientific">Paramicrobacterium agarici</name>
    <dbReference type="NCBI Taxonomy" id="630514"/>
    <lineage>
        <taxon>Bacteria</taxon>
        <taxon>Bacillati</taxon>
        <taxon>Actinomycetota</taxon>
        <taxon>Actinomycetes</taxon>
        <taxon>Micrococcales</taxon>
        <taxon>Microbacteriaceae</taxon>
        <taxon>Paramicrobacterium</taxon>
    </lineage>
</organism>